<dbReference type="InterPro" id="IPR029063">
    <property type="entry name" value="SAM-dependent_MTases_sf"/>
</dbReference>
<proteinExistence type="predicted"/>
<evidence type="ECO:0000256" key="1">
    <source>
        <dbReference type="ARBA" id="ARBA00022603"/>
    </source>
</evidence>
<dbReference type="PANTHER" id="PTHR43464:SF19">
    <property type="entry name" value="UBIQUINONE BIOSYNTHESIS O-METHYLTRANSFERASE, MITOCHONDRIAL"/>
    <property type="match status" value="1"/>
</dbReference>
<accession>A0ABY8QNN4</accession>
<dbReference type="CDD" id="cd02440">
    <property type="entry name" value="AdoMet_MTases"/>
    <property type="match status" value="1"/>
</dbReference>
<protein>
    <submittedName>
        <fullName evidence="5">Class I SAM-dependent methyltransferase</fullName>
        <ecNumber evidence="5">2.1.-.-</ecNumber>
    </submittedName>
</protein>
<dbReference type="Pfam" id="PF13649">
    <property type="entry name" value="Methyltransf_25"/>
    <property type="match status" value="1"/>
</dbReference>
<evidence type="ECO:0000259" key="4">
    <source>
        <dbReference type="Pfam" id="PF13649"/>
    </source>
</evidence>
<dbReference type="SUPFAM" id="SSF53335">
    <property type="entry name" value="S-adenosyl-L-methionine-dependent methyltransferases"/>
    <property type="match status" value="1"/>
</dbReference>
<dbReference type="InterPro" id="IPR041698">
    <property type="entry name" value="Methyltransf_25"/>
</dbReference>
<evidence type="ECO:0000256" key="3">
    <source>
        <dbReference type="ARBA" id="ARBA00022691"/>
    </source>
</evidence>
<dbReference type="PANTHER" id="PTHR43464">
    <property type="entry name" value="METHYLTRANSFERASE"/>
    <property type="match status" value="1"/>
</dbReference>
<evidence type="ECO:0000313" key="5">
    <source>
        <dbReference type="EMBL" id="WGW10579.1"/>
    </source>
</evidence>
<gene>
    <name evidence="5" type="ORF">LWF01_10560</name>
</gene>
<name>A0ABY8QNN4_9MICO</name>
<feature type="domain" description="Methyltransferase" evidence="4">
    <location>
        <begin position="40"/>
        <end position="132"/>
    </location>
</feature>
<keyword evidence="1 5" id="KW-0489">Methyltransferase</keyword>
<evidence type="ECO:0000313" key="6">
    <source>
        <dbReference type="Proteomes" id="UP001209083"/>
    </source>
</evidence>
<organism evidence="5 6">
    <name type="scientific">Saxibacter everestensis</name>
    <dbReference type="NCBI Taxonomy" id="2909229"/>
    <lineage>
        <taxon>Bacteria</taxon>
        <taxon>Bacillati</taxon>
        <taxon>Actinomycetota</taxon>
        <taxon>Actinomycetes</taxon>
        <taxon>Micrococcales</taxon>
        <taxon>Brevibacteriaceae</taxon>
        <taxon>Saxibacter</taxon>
    </lineage>
</organism>
<dbReference type="Proteomes" id="UP001209083">
    <property type="component" value="Chromosome"/>
</dbReference>
<dbReference type="GO" id="GO:0032259">
    <property type="term" value="P:methylation"/>
    <property type="evidence" value="ECO:0007669"/>
    <property type="project" value="UniProtKB-KW"/>
</dbReference>
<keyword evidence="3" id="KW-0949">S-adenosyl-L-methionine</keyword>
<reference evidence="5 6" key="1">
    <citation type="submission" date="2023-05" db="EMBL/GenBank/DDBJ databases">
        <title>Lithophilousrod everest ZFBP1038 complete genpme.</title>
        <authorList>
            <person name="Tian M."/>
        </authorList>
    </citation>
    <scope>NUCLEOTIDE SEQUENCE [LARGE SCALE GENOMIC DNA]</scope>
    <source>
        <strain evidence="5 6">ZFBP1038</strain>
    </source>
</reference>
<dbReference type="GO" id="GO:0008168">
    <property type="term" value="F:methyltransferase activity"/>
    <property type="evidence" value="ECO:0007669"/>
    <property type="project" value="UniProtKB-KW"/>
</dbReference>
<keyword evidence="6" id="KW-1185">Reference proteome</keyword>
<evidence type="ECO:0000256" key="2">
    <source>
        <dbReference type="ARBA" id="ARBA00022679"/>
    </source>
</evidence>
<keyword evidence="2 5" id="KW-0808">Transferase</keyword>
<dbReference type="Gene3D" id="3.40.50.150">
    <property type="entry name" value="Vaccinia Virus protein VP39"/>
    <property type="match status" value="1"/>
</dbReference>
<dbReference type="RefSeq" id="WP_349637360.1">
    <property type="nucleotide sequence ID" value="NZ_CP090958.1"/>
</dbReference>
<dbReference type="EC" id="2.1.-.-" evidence="5"/>
<sequence>MPDPIFNHRRLAEIYDPLDPERDDLEAYLAIIGEFGAGSVLDVGCGTGTLACMLAERGLEVIGVDPAGASLDVARKKPMADRVRWLHGDATNLPALQVDVALMTANVAQVFLTDEDFSRTLRGIRSVLRPNGRLVFEIRDPAVKAWQDWNRDQTFKQTDIPGVGPVESWCDLVDVSGPLVSFRWNYAFASDGAVITSDSTLRFRERDEVTRALNESGFVVDGIRDAPDRPGREFVFVASLVEQAAGENGRDPASYQTHA</sequence>
<dbReference type="EMBL" id="CP090958">
    <property type="protein sequence ID" value="WGW10579.1"/>
    <property type="molecule type" value="Genomic_DNA"/>
</dbReference>